<reference evidence="2 3" key="1">
    <citation type="journal article" date="2014" name="BMC Genomics">
        <title>Architecture and functions of a multipartite genome of the methylotrophic bacterium Paracoccus aminophilus JCM 7686, containing primary and secondary chromids.</title>
        <authorList>
            <person name="Dziewit L."/>
            <person name="Czarnecki J."/>
            <person name="Wibberg D."/>
            <person name="Radlinska M."/>
            <person name="Mrozek P."/>
            <person name="Szymczak M."/>
            <person name="Schluter A."/>
            <person name="Puhler A."/>
            <person name="Bartosik D."/>
        </authorList>
    </citation>
    <scope>NUCLEOTIDE SEQUENCE [LARGE SCALE GENOMIC DNA]</scope>
    <source>
        <strain evidence="2">JCM 7686</strain>
        <plasmid evidence="3">Plasmid pAMI4</plasmid>
    </source>
</reference>
<dbReference type="OrthoDB" id="8595425at2"/>
<evidence type="ECO:0000313" key="3">
    <source>
        <dbReference type="Proteomes" id="UP000015480"/>
    </source>
</evidence>
<evidence type="ECO:0000313" key="2">
    <source>
        <dbReference type="EMBL" id="AGT10934.1"/>
    </source>
</evidence>
<organism evidence="2 3">
    <name type="scientific">Paracoccus aminophilus JCM 7686</name>
    <dbReference type="NCBI Taxonomy" id="1367847"/>
    <lineage>
        <taxon>Bacteria</taxon>
        <taxon>Pseudomonadati</taxon>
        <taxon>Pseudomonadota</taxon>
        <taxon>Alphaproteobacteria</taxon>
        <taxon>Rhodobacterales</taxon>
        <taxon>Paracoccaceae</taxon>
        <taxon>Paracoccus</taxon>
    </lineage>
</organism>
<gene>
    <name evidence="2" type="ORF">JCM7686_pAMI4p244</name>
</gene>
<dbReference type="EMBL" id="CP006652">
    <property type="protein sequence ID" value="AGT10934.1"/>
    <property type="molecule type" value="Genomic_DNA"/>
</dbReference>
<dbReference type="InterPro" id="IPR025438">
    <property type="entry name" value="DUF4180"/>
</dbReference>
<accession>S5XTU1</accession>
<proteinExistence type="predicted"/>
<dbReference type="RefSeq" id="WP_020952418.1">
    <property type="nucleotide sequence ID" value="NC_022049.1"/>
</dbReference>
<keyword evidence="3" id="KW-1185">Reference proteome</keyword>
<sequence length="123" mass="13073">MPQIIDTATRKLLVLEETGPALEKPSDANDILSLASAAGADFVAIPASRLGPDFLRLETRLAGEVFQKFVNYRLGCAILGDLSAALAASKALRDFVGETNKTANKDGAIWFAQDLDALLARLA</sequence>
<dbReference type="GO" id="GO:0016787">
    <property type="term" value="F:hydrolase activity"/>
    <property type="evidence" value="ECO:0007669"/>
    <property type="project" value="UniProtKB-KW"/>
</dbReference>
<dbReference type="PATRIC" id="fig|1367847.3.peg.3885"/>
<dbReference type="KEGG" id="pami:JCM7686_pAMI4p244"/>
<keyword evidence="2" id="KW-0378">Hydrolase</keyword>
<dbReference type="AlphaFoldDB" id="S5XTU1"/>
<evidence type="ECO:0000259" key="1">
    <source>
        <dbReference type="Pfam" id="PF13788"/>
    </source>
</evidence>
<dbReference type="HOGENOM" id="CLU_151995_0_0_5"/>
<protein>
    <submittedName>
        <fullName evidence="2">Alpha/beta hydrolase</fullName>
    </submittedName>
</protein>
<feature type="domain" description="DUF4180" evidence="1">
    <location>
        <begin position="9"/>
        <end position="122"/>
    </location>
</feature>
<geneLocation type="plasmid" evidence="2 3">
    <name>pAMI4</name>
</geneLocation>
<keyword evidence="2" id="KW-0614">Plasmid</keyword>
<dbReference type="Pfam" id="PF13788">
    <property type="entry name" value="DUF4180"/>
    <property type="match status" value="1"/>
</dbReference>
<dbReference type="Proteomes" id="UP000015480">
    <property type="component" value="Plasmid pAMI4"/>
</dbReference>
<dbReference type="eggNOG" id="ENOG5032Z57">
    <property type="taxonomic scope" value="Bacteria"/>
</dbReference>
<name>S5XTU1_PARAH</name>